<sequence>MDPPGMGPPDGPIRPAMAAAPRDGGSAIPPSDNPAPAFLSRPARVFTIPPARPFVETLADALIDGTLAGPATDPLALADATVYVPTRRAARALGQALVDRLGGEAAILPAIRPLGDVEEDLIALDGPADGRHPSTPAADALGRRLAMTELVLGWSRALSDRSRAFFRGETIAVPTSAADAARLADDLLRLMDQVTTEEASWDGLADLVPEDLADYWQITTAFLSVATRAWPDILAERGLADPVARRIALLKAEAARLERTPPQAPVIAAGSTGSVPATAALLALIARLPRGAVVLPGLDQGLDETSWRRITEGDGAPSHPQFGLARLIDRIGIPRETVAVLGASAEDLAKEPSSDAARPSAIAIRGRLVSEAFRPAETTDGWAGVTDRLGGPAAVEAALDGISLIEAANDREEALAVAIAMREAVERGETVALVAPDRAIARRVQSELARWSLKVDDSAGIPLSQTPAGILARLVAEVGVVAEDPHAILALLKHPLTGLGLGPGAARAAAERLELAVMRGPRLAPGFEPVIAAAAGKDAGAAAIARRAAEALEPLAALAREGSATAAAFAAAHLLALQAVVGGEPAPSTAAGESAATDPAAAVPPALAADRAWRTLVAALERIAAEEAGGPQLRSDEWPALFTALVGDAAVRPAGAGDPRIHIWGALEARLQRADLVILSGLNEGVWPRLAEADPWLTRSMRTRLGLEPPERRIGLSAHDVTQSFGAARVVIARAERIGTTPTVASRWLLRLKAVAGEGPWQTARARGARWLDLARALDRPAGPPVPAERPNPVPPLEARPARLSVTEIETLIRDPYAIYARRILNLKPLEPVADDPGGAERGTMIHEAVAAFFETAPDRFDEAAVARLVEAGRTAFRAIEAYPEVVALWWPRFERVAAALVAEEAKRPRPLRRHNERKGELSIPVSGAGFTLTGRADRIDEFPGGALSVLDYKTGYAPTAKQVASLLAPQLPLEAAMAKRGAFEGVAAGGSVEELAYVGLRGGTPPVTVTPVAPKEGTIDELAGRAFERLVALLGRYRSPGSGYPSRTAIAFEREFAGDYDHLARVREWSLGGGEDS</sequence>
<feature type="region of interest" description="Disordered" evidence="1">
    <location>
        <begin position="1"/>
        <end position="36"/>
    </location>
</feature>
<feature type="domain" description="PD-(D/E)XK endonuclease-like" evidence="2">
    <location>
        <begin position="803"/>
        <end position="1024"/>
    </location>
</feature>
<dbReference type="AlphaFoldDB" id="A0A1M7ZJ42"/>
<evidence type="ECO:0000259" key="2">
    <source>
        <dbReference type="Pfam" id="PF12705"/>
    </source>
</evidence>
<dbReference type="EMBL" id="FRXO01000003">
    <property type="protein sequence ID" value="SHO64898.1"/>
    <property type="molecule type" value="Genomic_DNA"/>
</dbReference>
<keyword evidence="3" id="KW-0347">Helicase</keyword>
<gene>
    <name evidence="3" type="ORF">SAMN02745172_01901</name>
</gene>
<accession>A0A1M7ZJ42</accession>
<organism evidence="3 4">
    <name type="scientific">Pseudoxanthobacter soli DSM 19599</name>
    <dbReference type="NCBI Taxonomy" id="1123029"/>
    <lineage>
        <taxon>Bacteria</taxon>
        <taxon>Pseudomonadati</taxon>
        <taxon>Pseudomonadota</taxon>
        <taxon>Alphaproteobacteria</taxon>
        <taxon>Hyphomicrobiales</taxon>
        <taxon>Segnochrobactraceae</taxon>
        <taxon>Pseudoxanthobacter</taxon>
    </lineage>
</organism>
<proteinExistence type="predicted"/>
<evidence type="ECO:0000256" key="1">
    <source>
        <dbReference type="SAM" id="MobiDB-lite"/>
    </source>
</evidence>
<dbReference type="InterPro" id="IPR027417">
    <property type="entry name" value="P-loop_NTPase"/>
</dbReference>
<keyword evidence="3" id="KW-0067">ATP-binding</keyword>
<dbReference type="Gene3D" id="3.90.320.10">
    <property type="match status" value="1"/>
</dbReference>
<dbReference type="SUPFAM" id="SSF52540">
    <property type="entry name" value="P-loop containing nucleoside triphosphate hydrolases"/>
    <property type="match status" value="1"/>
</dbReference>
<keyword evidence="4" id="KW-1185">Reference proteome</keyword>
<dbReference type="GO" id="GO:0004386">
    <property type="term" value="F:helicase activity"/>
    <property type="evidence" value="ECO:0007669"/>
    <property type="project" value="UniProtKB-KW"/>
</dbReference>
<evidence type="ECO:0000313" key="3">
    <source>
        <dbReference type="EMBL" id="SHO64898.1"/>
    </source>
</evidence>
<dbReference type="STRING" id="1123029.SAMN02745172_01901"/>
<reference evidence="3 4" key="1">
    <citation type="submission" date="2016-12" db="EMBL/GenBank/DDBJ databases">
        <authorList>
            <person name="Song W.-J."/>
            <person name="Kurnit D.M."/>
        </authorList>
    </citation>
    <scope>NUCLEOTIDE SEQUENCE [LARGE SCALE GENOMIC DNA]</scope>
    <source>
        <strain evidence="3 4">DSM 19599</strain>
    </source>
</reference>
<dbReference type="Pfam" id="PF12705">
    <property type="entry name" value="PDDEXK_1"/>
    <property type="match status" value="1"/>
</dbReference>
<dbReference type="InterPro" id="IPR011604">
    <property type="entry name" value="PDDEXK-like_dom_sf"/>
</dbReference>
<keyword evidence="3" id="KW-0378">Hydrolase</keyword>
<protein>
    <submittedName>
        <fullName evidence="3">ATP-dependent helicase/nuclease subunit B</fullName>
    </submittedName>
</protein>
<feature type="compositionally biased region" description="Pro residues" evidence="1">
    <location>
        <begin position="1"/>
        <end position="12"/>
    </location>
</feature>
<dbReference type="NCBIfam" id="TIGR02786">
    <property type="entry name" value="addB_alphas"/>
    <property type="match status" value="1"/>
</dbReference>
<keyword evidence="3" id="KW-0547">Nucleotide-binding</keyword>
<name>A0A1M7ZJ42_9HYPH</name>
<dbReference type="Proteomes" id="UP000186406">
    <property type="component" value="Unassembled WGS sequence"/>
</dbReference>
<evidence type="ECO:0000313" key="4">
    <source>
        <dbReference type="Proteomes" id="UP000186406"/>
    </source>
</evidence>
<dbReference type="InterPro" id="IPR038726">
    <property type="entry name" value="PDDEXK_AddAB-type"/>
</dbReference>
<dbReference type="InterPro" id="IPR014153">
    <property type="entry name" value="Ds_break_AddB"/>
</dbReference>